<protein>
    <submittedName>
        <fullName evidence="1">Uncharacterized protein</fullName>
    </submittedName>
</protein>
<accession>A0A151WX12</accession>
<reference evidence="1 2" key="1">
    <citation type="submission" date="2015-09" db="EMBL/GenBank/DDBJ databases">
        <title>Trachymyrmex zeteki WGS genome.</title>
        <authorList>
            <person name="Nygaard S."/>
            <person name="Hu H."/>
            <person name="Boomsma J."/>
            <person name="Zhang G."/>
        </authorList>
    </citation>
    <scope>NUCLEOTIDE SEQUENCE [LARGE SCALE GENOMIC DNA]</scope>
    <source>
        <strain evidence="1">Tzet28-1</strain>
        <tissue evidence="1">Whole body</tissue>
    </source>
</reference>
<keyword evidence="2" id="KW-1185">Reference proteome</keyword>
<name>A0A151WX12_9HYME</name>
<gene>
    <name evidence="1" type="ORF">ALC60_08339</name>
</gene>
<evidence type="ECO:0000313" key="2">
    <source>
        <dbReference type="Proteomes" id="UP000075809"/>
    </source>
</evidence>
<dbReference type="AlphaFoldDB" id="A0A151WX12"/>
<evidence type="ECO:0000313" key="1">
    <source>
        <dbReference type="EMBL" id="KYQ52479.1"/>
    </source>
</evidence>
<proteinExistence type="predicted"/>
<dbReference type="EMBL" id="KQ982668">
    <property type="protein sequence ID" value="KYQ52479.1"/>
    <property type="molecule type" value="Genomic_DNA"/>
</dbReference>
<dbReference type="Proteomes" id="UP000075809">
    <property type="component" value="Unassembled WGS sequence"/>
</dbReference>
<organism evidence="1 2">
    <name type="scientific">Mycetomoellerius zeteki</name>
    <dbReference type="NCBI Taxonomy" id="64791"/>
    <lineage>
        <taxon>Eukaryota</taxon>
        <taxon>Metazoa</taxon>
        <taxon>Ecdysozoa</taxon>
        <taxon>Arthropoda</taxon>
        <taxon>Hexapoda</taxon>
        <taxon>Insecta</taxon>
        <taxon>Pterygota</taxon>
        <taxon>Neoptera</taxon>
        <taxon>Endopterygota</taxon>
        <taxon>Hymenoptera</taxon>
        <taxon>Apocrita</taxon>
        <taxon>Aculeata</taxon>
        <taxon>Formicoidea</taxon>
        <taxon>Formicidae</taxon>
        <taxon>Myrmicinae</taxon>
        <taxon>Mycetomoellerius</taxon>
    </lineage>
</organism>
<sequence>MKTLNNLVAGCKSRREATHGGSIYRPGTTLINYGNSIKIDRQPGGVGVETRGAVADNILTGSSFMTRGYEPGRAITPRIFPALVVPLRRSLHLRESSATGCQFLRAYQTINWKRDVCYLMPFNPLTKPTPSPLPTPGSFEIVRTFAQNRSTLAALVTLDTCRREICCTSMTKHCQRGQIARVELQVHTYKAHNSSISRAVLKILASGAYRIKGDGKSVVDMSSHGGSTVQPPIIHWLKPSTEQLMRPAYRRVRGDHSRWTGIIIRQRLPIGETSVGVAR</sequence>